<keyword evidence="8" id="KW-0804">Transcription</keyword>
<evidence type="ECO:0000256" key="7">
    <source>
        <dbReference type="ARBA" id="ARBA00023125"/>
    </source>
</evidence>
<protein>
    <recommendedName>
        <fullName evidence="11">NR LBD domain-containing protein</fullName>
    </recommendedName>
</protein>
<evidence type="ECO:0000256" key="6">
    <source>
        <dbReference type="ARBA" id="ARBA00023015"/>
    </source>
</evidence>
<keyword evidence="7" id="KW-0238">DNA-binding</keyword>
<dbReference type="Proteomes" id="UP001347796">
    <property type="component" value="Unassembled WGS sequence"/>
</dbReference>
<evidence type="ECO:0000256" key="9">
    <source>
        <dbReference type="ARBA" id="ARBA00023170"/>
    </source>
</evidence>
<keyword evidence="13" id="KW-1185">Reference proteome</keyword>
<evidence type="ECO:0000313" key="13">
    <source>
        <dbReference type="Proteomes" id="UP001347796"/>
    </source>
</evidence>
<feature type="compositionally biased region" description="Polar residues" evidence="10">
    <location>
        <begin position="120"/>
        <end position="131"/>
    </location>
</feature>
<dbReference type="PROSITE" id="PS51843">
    <property type="entry name" value="NR_LBD"/>
    <property type="match status" value="1"/>
</dbReference>
<dbReference type="InterPro" id="IPR001723">
    <property type="entry name" value="Nuclear_hrmn_rcpt"/>
</dbReference>
<proteinExistence type="inferred from homology"/>
<evidence type="ECO:0000256" key="5">
    <source>
        <dbReference type="ARBA" id="ARBA00022833"/>
    </source>
</evidence>
<evidence type="ECO:0000313" key="12">
    <source>
        <dbReference type="EMBL" id="KAK6176325.1"/>
    </source>
</evidence>
<dbReference type="GO" id="GO:0005634">
    <property type="term" value="C:nucleus"/>
    <property type="evidence" value="ECO:0007669"/>
    <property type="project" value="UniProtKB-SubCell"/>
</dbReference>
<dbReference type="GO" id="GO:0004879">
    <property type="term" value="F:nuclear receptor activity"/>
    <property type="evidence" value="ECO:0007669"/>
    <property type="project" value="InterPro"/>
</dbReference>
<dbReference type="Pfam" id="PF00104">
    <property type="entry name" value="Hormone_recep"/>
    <property type="match status" value="1"/>
</dbReference>
<feature type="region of interest" description="Disordered" evidence="10">
    <location>
        <begin position="80"/>
        <end position="158"/>
    </location>
</feature>
<keyword evidence="6" id="KW-0805">Transcription regulation</keyword>
<dbReference type="EMBL" id="JAZGQO010000010">
    <property type="protein sequence ID" value="KAK6176325.1"/>
    <property type="molecule type" value="Genomic_DNA"/>
</dbReference>
<dbReference type="Gene3D" id="1.10.565.10">
    <property type="entry name" value="Retinoid X Receptor"/>
    <property type="match status" value="1"/>
</dbReference>
<dbReference type="SUPFAM" id="SSF48508">
    <property type="entry name" value="Nuclear receptor ligand-binding domain"/>
    <property type="match status" value="1"/>
</dbReference>
<dbReference type="PRINTS" id="PR00398">
    <property type="entry name" value="STRDHORMONER"/>
</dbReference>
<organism evidence="12 13">
    <name type="scientific">Patella caerulea</name>
    <name type="common">Rayed Mediterranean limpet</name>
    <dbReference type="NCBI Taxonomy" id="87958"/>
    <lineage>
        <taxon>Eukaryota</taxon>
        <taxon>Metazoa</taxon>
        <taxon>Spiralia</taxon>
        <taxon>Lophotrochozoa</taxon>
        <taxon>Mollusca</taxon>
        <taxon>Gastropoda</taxon>
        <taxon>Patellogastropoda</taxon>
        <taxon>Patelloidea</taxon>
        <taxon>Patellidae</taxon>
        <taxon>Patella</taxon>
    </lineage>
</organism>
<keyword evidence="9" id="KW-0675">Receptor</keyword>
<feature type="compositionally biased region" description="Basic and acidic residues" evidence="10">
    <location>
        <begin position="22"/>
        <end position="31"/>
    </location>
</feature>
<dbReference type="InterPro" id="IPR000536">
    <property type="entry name" value="Nucl_hrmn_rcpt_lig-bd"/>
</dbReference>
<reference evidence="12 13" key="1">
    <citation type="submission" date="2024-01" db="EMBL/GenBank/DDBJ databases">
        <title>The genome of the rayed Mediterranean limpet Patella caerulea (Linnaeus, 1758).</title>
        <authorList>
            <person name="Anh-Thu Weber A."/>
            <person name="Halstead-Nussloch G."/>
        </authorList>
    </citation>
    <scope>NUCLEOTIDE SEQUENCE [LARGE SCALE GENOMIC DNA]</scope>
    <source>
        <strain evidence="12">AATW-2023a</strain>
        <tissue evidence="12">Whole specimen</tissue>
    </source>
</reference>
<dbReference type="GO" id="GO:0008270">
    <property type="term" value="F:zinc ion binding"/>
    <property type="evidence" value="ECO:0007669"/>
    <property type="project" value="UniProtKB-KW"/>
</dbReference>
<dbReference type="InterPro" id="IPR035500">
    <property type="entry name" value="NHR-like_dom_sf"/>
</dbReference>
<sequence length="512" mass="57475">MNNDFQYCIFVASRLGRRPKRLKDVSGEHGKSHGNLPIAPYPSPAEMYRLRMAELQKLLQANGTFKAELMEAFLSAAQASFRDHAKQPSTSENSTAPTSQQQQQQQQHQPPPQQQPPTQFASPNMPVTTVESGYSSLSSPASSKSQSPSQDPNLLLGNNSMNFMDNLGLFNVPSLDGSPSMTSPMDSVGSNQIDSNVLSPLPDGLNLDACFNEFLNMESVSIKAEPVSSPSCCQQQLGIINNDYIERALKEVKLLPSDTRRHLIEQVTDSVISAHMLTCINSHQAVEEANNKINKMLISDPEFAQHCSEPSFIWSKFLKQMVPELTNVVKFCKKLPGFLEIDQEDQIKLIKQGSFEVLLARFSMLVSPETNEMIDPTLSVRCSRAVVAEMPMGFLFDEFFNVSEQFNPLKLTDGEIGLFTSLLIICPERQNLKNKRAIKKIQGLFQQALFLMMKRNHSDTDHMFMKLLTMIPMFQKINDQHSTALNNIKMNAPDAFEKEFEPLHKEVFDTSM</sequence>
<evidence type="ECO:0000259" key="11">
    <source>
        <dbReference type="PROSITE" id="PS51843"/>
    </source>
</evidence>
<dbReference type="InterPro" id="IPR001728">
    <property type="entry name" value="ThyrH_rcpt"/>
</dbReference>
<dbReference type="SMART" id="SM00430">
    <property type="entry name" value="HOLI"/>
    <property type="match status" value="1"/>
</dbReference>
<evidence type="ECO:0000256" key="1">
    <source>
        <dbReference type="ARBA" id="ARBA00004123"/>
    </source>
</evidence>
<feature type="compositionally biased region" description="Polar residues" evidence="10">
    <location>
        <begin position="87"/>
        <end position="99"/>
    </location>
</feature>
<accession>A0AAN8PTP6</accession>
<evidence type="ECO:0000256" key="3">
    <source>
        <dbReference type="ARBA" id="ARBA00022723"/>
    </source>
</evidence>
<dbReference type="PRINTS" id="PR00546">
    <property type="entry name" value="THYROIDHORMR"/>
</dbReference>
<keyword evidence="4" id="KW-0863">Zinc-finger</keyword>
<evidence type="ECO:0000256" key="10">
    <source>
        <dbReference type="SAM" id="MobiDB-lite"/>
    </source>
</evidence>
<dbReference type="CDD" id="cd06929">
    <property type="entry name" value="NR_LBD_F1"/>
    <property type="match status" value="1"/>
</dbReference>
<dbReference type="PANTHER" id="PTHR45805">
    <property type="entry name" value="NUCLEAR HORMONE RECEPTOR HR3-RELATED"/>
    <property type="match status" value="1"/>
</dbReference>
<dbReference type="PANTHER" id="PTHR45805:SF2">
    <property type="entry name" value="NUCLEAR HORMONE RECEPTOR HR3-RELATED"/>
    <property type="match status" value="1"/>
</dbReference>
<keyword evidence="3" id="KW-0479">Metal-binding</keyword>
<feature type="domain" description="NR LBD" evidence="11">
    <location>
        <begin position="278"/>
        <end position="507"/>
    </location>
</feature>
<dbReference type="AlphaFoldDB" id="A0AAN8PTP6"/>
<evidence type="ECO:0000256" key="8">
    <source>
        <dbReference type="ARBA" id="ARBA00023163"/>
    </source>
</evidence>
<dbReference type="GO" id="GO:0000978">
    <property type="term" value="F:RNA polymerase II cis-regulatory region sequence-specific DNA binding"/>
    <property type="evidence" value="ECO:0007669"/>
    <property type="project" value="TreeGrafter"/>
</dbReference>
<comment type="similarity">
    <text evidence="2">Belongs to the nuclear hormone receptor family. NR1 subfamily.</text>
</comment>
<comment type="caution">
    <text evidence="12">The sequence shown here is derived from an EMBL/GenBank/DDBJ whole genome shotgun (WGS) entry which is preliminary data.</text>
</comment>
<evidence type="ECO:0000256" key="4">
    <source>
        <dbReference type="ARBA" id="ARBA00022771"/>
    </source>
</evidence>
<feature type="region of interest" description="Disordered" evidence="10">
    <location>
        <begin position="21"/>
        <end position="40"/>
    </location>
</feature>
<name>A0AAN8PTP6_PATCE</name>
<evidence type="ECO:0000256" key="2">
    <source>
        <dbReference type="ARBA" id="ARBA00008092"/>
    </source>
</evidence>
<keyword evidence="5" id="KW-0862">Zinc</keyword>
<comment type="subcellular location">
    <subcellularLocation>
        <location evidence="1">Nucleus</location>
    </subcellularLocation>
</comment>
<gene>
    <name evidence="12" type="ORF">SNE40_014629</name>
</gene>
<feature type="compositionally biased region" description="Low complexity" evidence="10">
    <location>
        <begin position="132"/>
        <end position="149"/>
    </location>
</feature>